<dbReference type="GO" id="GO:0005615">
    <property type="term" value="C:extracellular space"/>
    <property type="evidence" value="ECO:0007669"/>
    <property type="project" value="UniProtKB-KW"/>
</dbReference>
<keyword evidence="5" id="KW-0413">Isomerase</keyword>
<evidence type="ECO:0000256" key="7">
    <source>
        <dbReference type="ARBA" id="ARBA00036823"/>
    </source>
</evidence>
<dbReference type="PANTHER" id="PTHR11954">
    <property type="entry name" value="D-DOPACHROME DECARBOXYLASE"/>
    <property type="match status" value="1"/>
</dbReference>
<dbReference type="InterPro" id="IPR001398">
    <property type="entry name" value="Macrophage_inhib_fac"/>
</dbReference>
<comment type="catalytic activity">
    <reaction evidence="7">
        <text>L-dopachrome = 5,6-dihydroxyindole-2-carboxylate</text>
        <dbReference type="Rhea" id="RHEA:13041"/>
        <dbReference type="ChEBI" id="CHEBI:16875"/>
        <dbReference type="ChEBI" id="CHEBI:57509"/>
        <dbReference type="EC" id="5.3.3.12"/>
    </reaction>
</comment>
<evidence type="ECO:0000256" key="11">
    <source>
        <dbReference type="ARBA" id="ARBA00041912"/>
    </source>
</evidence>
<protein>
    <recommendedName>
        <fullName evidence="12">L-dopachrome isomerase</fullName>
        <ecNumber evidence="9">5.3.2.1</ecNumber>
        <ecNumber evidence="8">5.3.3.12</ecNumber>
    </recommendedName>
    <alternativeName>
        <fullName evidence="10">L-dopachrome tautomerase</fullName>
    </alternativeName>
    <alternativeName>
        <fullName evidence="11">Phenylpyruvate tautomerase</fullName>
    </alternativeName>
</protein>
<evidence type="ECO:0000256" key="2">
    <source>
        <dbReference type="ARBA" id="ARBA00005851"/>
    </source>
</evidence>
<comment type="similarity">
    <text evidence="2">Belongs to the MIF family.</text>
</comment>
<comment type="catalytic activity">
    <reaction evidence="6">
        <text>3-phenylpyruvate = enol-phenylpyruvate</text>
        <dbReference type="Rhea" id="RHEA:17097"/>
        <dbReference type="ChEBI" id="CHEBI:16815"/>
        <dbReference type="ChEBI" id="CHEBI:18005"/>
        <dbReference type="EC" id="5.3.2.1"/>
    </reaction>
</comment>
<dbReference type="InterPro" id="IPR014347">
    <property type="entry name" value="Tautomerase/MIF_sf"/>
</dbReference>
<dbReference type="EMBL" id="GFXV01006103">
    <property type="protein sequence ID" value="MBW17908.1"/>
    <property type="molecule type" value="Transcribed_RNA"/>
</dbReference>
<evidence type="ECO:0000256" key="12">
    <source>
        <dbReference type="ARBA" id="ARBA00042730"/>
    </source>
</evidence>
<evidence type="ECO:0000256" key="6">
    <source>
        <dbReference type="ARBA" id="ARBA00036735"/>
    </source>
</evidence>
<keyword evidence="3" id="KW-0202">Cytokine</keyword>
<sequence length="123" mass="13553">MPTFSIVTNVPKHKIPSTFLADASKFVSEVLQTPELYIAVKIKAGQQMNWFSTKVPNEEPCALGSIAGTLKLGLDENNKYAPLLQGYIEKHIGVPTNRCYLSFSEQKPSNIGVKGTTLEEIIQ</sequence>
<gene>
    <name evidence="13" type="primary">mif</name>
</gene>
<evidence type="ECO:0000256" key="9">
    <source>
        <dbReference type="ARBA" id="ARBA00039086"/>
    </source>
</evidence>
<comment type="subcellular location">
    <subcellularLocation>
        <location evidence="1">Secreted</location>
    </subcellularLocation>
</comment>
<dbReference type="AlphaFoldDB" id="A0A2H8TXL5"/>
<dbReference type="SUPFAM" id="SSF55331">
    <property type="entry name" value="Tautomerase/MIF"/>
    <property type="match status" value="1"/>
</dbReference>
<dbReference type="EC" id="5.3.2.1" evidence="9"/>
<organism evidence="13">
    <name type="scientific">Melanaphis sacchari</name>
    <dbReference type="NCBI Taxonomy" id="742174"/>
    <lineage>
        <taxon>Eukaryota</taxon>
        <taxon>Metazoa</taxon>
        <taxon>Ecdysozoa</taxon>
        <taxon>Arthropoda</taxon>
        <taxon>Hexapoda</taxon>
        <taxon>Insecta</taxon>
        <taxon>Pterygota</taxon>
        <taxon>Neoptera</taxon>
        <taxon>Paraneoptera</taxon>
        <taxon>Hemiptera</taxon>
        <taxon>Sternorrhyncha</taxon>
        <taxon>Aphidomorpha</taxon>
        <taxon>Aphidoidea</taxon>
        <taxon>Aphididae</taxon>
        <taxon>Aphidini</taxon>
        <taxon>Melanaphis</taxon>
    </lineage>
</organism>
<accession>A0A2H8TXL5</accession>
<dbReference type="Gene3D" id="3.30.429.10">
    <property type="entry name" value="Macrophage Migration Inhibitory Factor"/>
    <property type="match status" value="1"/>
</dbReference>
<evidence type="ECO:0000313" key="13">
    <source>
        <dbReference type="EMBL" id="MBW17908.1"/>
    </source>
</evidence>
<evidence type="ECO:0000256" key="1">
    <source>
        <dbReference type="ARBA" id="ARBA00004613"/>
    </source>
</evidence>
<keyword evidence="4" id="KW-0964">Secreted</keyword>
<dbReference type="OrthoDB" id="255819at2759"/>
<dbReference type="GO" id="GO:0004167">
    <property type="term" value="F:dopachrome isomerase activity"/>
    <property type="evidence" value="ECO:0007669"/>
    <property type="project" value="UniProtKB-EC"/>
</dbReference>
<evidence type="ECO:0000256" key="3">
    <source>
        <dbReference type="ARBA" id="ARBA00022514"/>
    </source>
</evidence>
<dbReference type="PANTHER" id="PTHR11954:SF6">
    <property type="entry name" value="MACROPHAGE MIGRATION INHIBITORY FACTOR"/>
    <property type="match status" value="1"/>
</dbReference>
<dbReference type="GO" id="GO:0005125">
    <property type="term" value="F:cytokine activity"/>
    <property type="evidence" value="ECO:0007669"/>
    <property type="project" value="UniProtKB-KW"/>
</dbReference>
<evidence type="ECO:0000256" key="8">
    <source>
        <dbReference type="ARBA" id="ARBA00038932"/>
    </source>
</evidence>
<evidence type="ECO:0000256" key="4">
    <source>
        <dbReference type="ARBA" id="ARBA00022525"/>
    </source>
</evidence>
<name>A0A2H8TXL5_9HEMI</name>
<reference evidence="13" key="1">
    <citation type="submission" date="2017-10" db="EMBL/GenBank/DDBJ databases">
        <title>Transcriptome Assembly of Sugarcane Aphid Adults.</title>
        <authorList>
            <person name="Scully E.D."/>
            <person name="Palmer N.A."/>
            <person name="Geib S.M."/>
            <person name="Sarath G."/>
            <person name="Sattler S.E."/>
        </authorList>
    </citation>
    <scope>NUCLEOTIDE SEQUENCE</scope>
    <source>
        <tissue evidence="13">Whole body</tissue>
    </source>
</reference>
<dbReference type="EC" id="5.3.3.12" evidence="8"/>
<evidence type="ECO:0000256" key="10">
    <source>
        <dbReference type="ARBA" id="ARBA00041631"/>
    </source>
</evidence>
<proteinExistence type="inferred from homology"/>
<dbReference type="GO" id="GO:0050178">
    <property type="term" value="F:phenylpyruvate tautomerase activity"/>
    <property type="evidence" value="ECO:0007669"/>
    <property type="project" value="UniProtKB-EC"/>
</dbReference>
<dbReference type="Pfam" id="PF01187">
    <property type="entry name" value="MIF"/>
    <property type="match status" value="1"/>
</dbReference>
<evidence type="ECO:0000256" key="5">
    <source>
        <dbReference type="ARBA" id="ARBA00023235"/>
    </source>
</evidence>